<dbReference type="eggNOG" id="COG0410">
    <property type="taxonomic scope" value="Bacteria"/>
</dbReference>
<dbReference type="PROSITE" id="PS50893">
    <property type="entry name" value="ABC_TRANSPORTER_2"/>
    <property type="match status" value="1"/>
</dbReference>
<dbReference type="InterPro" id="IPR003593">
    <property type="entry name" value="AAA+_ATPase"/>
</dbReference>
<dbReference type="PANTHER" id="PTHR43820:SF2">
    <property type="entry name" value="ABC TRANSPORTER ATP-BINDING PROTEIN"/>
    <property type="match status" value="1"/>
</dbReference>
<keyword evidence="3" id="KW-1003">Cell membrane</keyword>
<dbReference type="InterPro" id="IPR017871">
    <property type="entry name" value="ABC_transporter-like_CS"/>
</dbReference>
<evidence type="ECO:0000313" key="9">
    <source>
        <dbReference type="Proteomes" id="UP000023268"/>
    </source>
</evidence>
<evidence type="ECO:0000313" key="8">
    <source>
        <dbReference type="EMBL" id="EYC51291.1"/>
    </source>
</evidence>
<gene>
    <name evidence="8" type="ORF">AZ34_09480</name>
</gene>
<dbReference type="Proteomes" id="UP000023268">
    <property type="component" value="Unassembled WGS sequence"/>
</dbReference>
<evidence type="ECO:0000256" key="5">
    <source>
        <dbReference type="ARBA" id="ARBA00022840"/>
    </source>
</evidence>
<dbReference type="GO" id="GO:0015807">
    <property type="term" value="P:L-amino acid transport"/>
    <property type="evidence" value="ECO:0007669"/>
    <property type="project" value="TreeGrafter"/>
</dbReference>
<dbReference type="CDD" id="cd03224">
    <property type="entry name" value="ABC_TM1139_LivF_branched"/>
    <property type="match status" value="1"/>
</dbReference>
<dbReference type="Gene3D" id="3.40.50.300">
    <property type="entry name" value="P-loop containing nucleotide triphosphate hydrolases"/>
    <property type="match status" value="1"/>
</dbReference>
<keyword evidence="3" id="KW-0472">Membrane</keyword>
<dbReference type="AlphaFoldDB" id="A0A016XHG1"/>
<reference evidence="8 9" key="1">
    <citation type="submission" date="2014-02" db="EMBL/GenBank/DDBJ databases">
        <title>Draft Genome of Hylemonella gracilis isolated from the Niagara River.</title>
        <authorList>
            <person name="Pawlowski D.R."/>
            <person name="Koudelka G.B."/>
        </authorList>
    </citation>
    <scope>NUCLEOTIDE SEQUENCE [LARGE SCALE GENOMIC DNA]</scope>
    <source>
        <strain evidence="8 9">Niagara R</strain>
    </source>
</reference>
<keyword evidence="4" id="KW-0547">Nucleotide-binding</keyword>
<accession>A0A016XHG1</accession>
<protein>
    <submittedName>
        <fullName evidence="8">ABC transporter</fullName>
    </submittedName>
</protein>
<dbReference type="InterPro" id="IPR052156">
    <property type="entry name" value="BCAA_Transport_ATP-bd_LivF"/>
</dbReference>
<dbReference type="GO" id="GO:0005524">
    <property type="term" value="F:ATP binding"/>
    <property type="evidence" value="ECO:0007669"/>
    <property type="project" value="UniProtKB-KW"/>
</dbReference>
<proteinExistence type="inferred from homology"/>
<evidence type="ECO:0000256" key="3">
    <source>
        <dbReference type="ARBA" id="ARBA00022475"/>
    </source>
</evidence>
<evidence type="ECO:0000256" key="2">
    <source>
        <dbReference type="ARBA" id="ARBA00022448"/>
    </source>
</evidence>
<name>A0A016XHG1_9BURK</name>
<keyword evidence="5" id="KW-0067">ATP-binding</keyword>
<dbReference type="STRING" id="1458275.AZ34_09480"/>
<evidence type="ECO:0000259" key="7">
    <source>
        <dbReference type="PROSITE" id="PS50893"/>
    </source>
</evidence>
<dbReference type="SMART" id="SM00382">
    <property type="entry name" value="AAA"/>
    <property type="match status" value="1"/>
</dbReference>
<organism evidence="8 9">
    <name type="scientific">Hylemonella gracilis str. Niagara R</name>
    <dbReference type="NCBI Taxonomy" id="1458275"/>
    <lineage>
        <taxon>Bacteria</taxon>
        <taxon>Pseudomonadati</taxon>
        <taxon>Pseudomonadota</taxon>
        <taxon>Betaproteobacteria</taxon>
        <taxon>Burkholderiales</taxon>
        <taxon>Comamonadaceae</taxon>
        <taxon>Hylemonella</taxon>
    </lineage>
</organism>
<evidence type="ECO:0000256" key="4">
    <source>
        <dbReference type="ARBA" id="ARBA00022741"/>
    </source>
</evidence>
<dbReference type="InterPro" id="IPR027417">
    <property type="entry name" value="P-loop_NTPase"/>
</dbReference>
<keyword evidence="6" id="KW-0029">Amino-acid transport</keyword>
<dbReference type="GO" id="GO:0016887">
    <property type="term" value="F:ATP hydrolysis activity"/>
    <property type="evidence" value="ECO:0007669"/>
    <property type="project" value="InterPro"/>
</dbReference>
<dbReference type="EMBL" id="JEMG01000001">
    <property type="protein sequence ID" value="EYC51291.1"/>
    <property type="molecule type" value="Genomic_DNA"/>
</dbReference>
<evidence type="ECO:0000256" key="6">
    <source>
        <dbReference type="ARBA" id="ARBA00022970"/>
    </source>
</evidence>
<sequence>MLRVEGLETFYGESQVLFGASLEVAAGEVLALLGPNGAGKTTTLRSILGLTPAARGSIHFDGQDITQQATHRIAAMGVGWVPDDRRVFPTLTVARNLEIARKSTRFRAWKLGECFEIFSALEYLMARECENLSGGEMQMVAISRVLMGAPGLVLFDEPSQGLAPKVVQDVMATIRRLKSEGVAVVLVEQNVACALAIADRVCVMQAGRVVHACAAEDLRQDAALQRRWLGI</sequence>
<dbReference type="PANTHER" id="PTHR43820">
    <property type="entry name" value="HIGH-AFFINITY BRANCHED-CHAIN AMINO ACID TRANSPORT ATP-BINDING PROTEIN LIVF"/>
    <property type="match status" value="1"/>
</dbReference>
<dbReference type="Pfam" id="PF00005">
    <property type="entry name" value="ABC_tran"/>
    <property type="match status" value="1"/>
</dbReference>
<keyword evidence="2" id="KW-0813">Transport</keyword>
<feature type="domain" description="ABC transporter" evidence="7">
    <location>
        <begin position="2"/>
        <end position="231"/>
    </location>
</feature>
<dbReference type="SUPFAM" id="SSF52540">
    <property type="entry name" value="P-loop containing nucleoside triphosphate hydrolases"/>
    <property type="match status" value="1"/>
</dbReference>
<dbReference type="InterPro" id="IPR003439">
    <property type="entry name" value="ABC_transporter-like_ATP-bd"/>
</dbReference>
<comment type="similarity">
    <text evidence="1">Belongs to the ABC transporter superfamily.</text>
</comment>
<evidence type="ECO:0000256" key="1">
    <source>
        <dbReference type="ARBA" id="ARBA00005417"/>
    </source>
</evidence>
<dbReference type="PROSITE" id="PS00211">
    <property type="entry name" value="ABC_TRANSPORTER_1"/>
    <property type="match status" value="1"/>
</dbReference>
<dbReference type="GO" id="GO:0015658">
    <property type="term" value="F:branched-chain amino acid transmembrane transporter activity"/>
    <property type="evidence" value="ECO:0007669"/>
    <property type="project" value="TreeGrafter"/>
</dbReference>
<comment type="caution">
    <text evidence="8">The sequence shown here is derived from an EMBL/GenBank/DDBJ whole genome shotgun (WGS) entry which is preliminary data.</text>
</comment>